<evidence type="ECO:0000256" key="8">
    <source>
        <dbReference type="ARBA" id="ARBA00023273"/>
    </source>
</evidence>
<keyword evidence="5" id="KW-0970">Cilium biogenesis/degradation</keyword>
<keyword evidence="7" id="KW-0206">Cytoskeleton</keyword>
<dbReference type="GO" id="GO:0030030">
    <property type="term" value="P:cell projection organization"/>
    <property type="evidence" value="ECO:0007669"/>
    <property type="project" value="UniProtKB-KW"/>
</dbReference>
<reference evidence="10" key="2">
    <citation type="submission" date="2015-02" db="UniProtKB">
        <authorList>
            <consortium name="EnsemblMetazoa"/>
        </authorList>
    </citation>
    <scope>IDENTIFICATION</scope>
</reference>
<evidence type="ECO:0000313" key="11">
    <source>
        <dbReference type="Proteomes" id="UP000014500"/>
    </source>
</evidence>
<reference evidence="11" key="1">
    <citation type="submission" date="2011-05" db="EMBL/GenBank/DDBJ databases">
        <authorList>
            <person name="Richards S.R."/>
            <person name="Qu J."/>
            <person name="Jiang H."/>
            <person name="Jhangiani S.N."/>
            <person name="Agravi P."/>
            <person name="Goodspeed R."/>
            <person name="Gross S."/>
            <person name="Mandapat C."/>
            <person name="Jackson L."/>
            <person name="Mathew T."/>
            <person name="Pu L."/>
            <person name="Thornton R."/>
            <person name="Saada N."/>
            <person name="Wilczek-Boney K.B."/>
            <person name="Lee S."/>
            <person name="Kovar C."/>
            <person name="Wu Y."/>
            <person name="Scherer S.E."/>
            <person name="Worley K.C."/>
            <person name="Muzny D.M."/>
            <person name="Gibbs R."/>
        </authorList>
    </citation>
    <scope>NUCLEOTIDE SEQUENCE</scope>
    <source>
        <strain evidence="11">Brora</strain>
    </source>
</reference>
<keyword evidence="4" id="KW-0963">Cytoplasm</keyword>
<evidence type="ECO:0000313" key="10">
    <source>
        <dbReference type="EnsemblMetazoa" id="SMAR000813-PA"/>
    </source>
</evidence>
<name>T1IIW0_STRMM</name>
<dbReference type="STRING" id="126957.T1IIW0"/>
<dbReference type="PANTHER" id="PTHR21442">
    <property type="entry name" value="CILIA- AND FLAGELLA-ASSOCIATED PROTEIN 206"/>
    <property type="match status" value="1"/>
</dbReference>
<evidence type="ECO:0000256" key="5">
    <source>
        <dbReference type="ARBA" id="ARBA00022794"/>
    </source>
</evidence>
<dbReference type="OMA" id="QLMELMC"/>
<comment type="function">
    <text evidence="9">Essential for sperm motility and is involved in the regulation of the beating frequency of motile cilia on the epithelial cells of the respiratory tract. Required for the establishment of radial spokes in sperm flagella.</text>
</comment>
<keyword evidence="6" id="KW-0969">Cilium</keyword>
<protein>
    <recommendedName>
        <fullName evidence="3">Cilia- and flagella-associated protein 206</fullName>
    </recommendedName>
</protein>
<keyword evidence="11" id="KW-1185">Reference proteome</keyword>
<dbReference type="GO" id="GO:0005930">
    <property type="term" value="C:axoneme"/>
    <property type="evidence" value="ECO:0007669"/>
    <property type="project" value="UniProtKB-SubCell"/>
</dbReference>
<evidence type="ECO:0000256" key="4">
    <source>
        <dbReference type="ARBA" id="ARBA00022490"/>
    </source>
</evidence>
<evidence type="ECO:0000256" key="6">
    <source>
        <dbReference type="ARBA" id="ARBA00023069"/>
    </source>
</evidence>
<dbReference type="PhylomeDB" id="T1IIW0"/>
<dbReference type="Pfam" id="PF12018">
    <property type="entry name" value="FAP206"/>
    <property type="match status" value="1"/>
</dbReference>
<proteinExistence type="inferred from homology"/>
<organism evidence="10 11">
    <name type="scientific">Strigamia maritima</name>
    <name type="common">European centipede</name>
    <name type="synonym">Geophilus maritimus</name>
    <dbReference type="NCBI Taxonomy" id="126957"/>
    <lineage>
        <taxon>Eukaryota</taxon>
        <taxon>Metazoa</taxon>
        <taxon>Ecdysozoa</taxon>
        <taxon>Arthropoda</taxon>
        <taxon>Myriapoda</taxon>
        <taxon>Chilopoda</taxon>
        <taxon>Pleurostigmophora</taxon>
        <taxon>Geophilomorpha</taxon>
        <taxon>Linotaeniidae</taxon>
        <taxon>Strigamia</taxon>
    </lineage>
</organism>
<dbReference type="Proteomes" id="UP000014500">
    <property type="component" value="Unassembled WGS sequence"/>
</dbReference>
<keyword evidence="8" id="KW-0966">Cell projection</keyword>
<dbReference type="AlphaFoldDB" id="T1IIW0"/>
<sequence length="590" mass="68276">MRSSKGRELKVVLIHPGNDFDVSVVQTKNEVDRIIWTCVDRINNRTPSLDTIKMQVYFTLNYAARDEFLQEHSQALNSRLKPLVNQILEMKPRLKDEFNELYQQIVLSVMLWAGLTVANDLYSVKETTTALQSVFPRSEMGCFLALDKRNKERQLEELRYIITGIILYNWKCGKGGKGIEHLPATLKRLIPQFNTVLEEELKKYQKIATTSLAYLEQIPESNLDYSDRELIWEASVNARQAIAYIRVIQEDVSNSNKQIEALEKNFEDKIDYLQSTVKSKVAIPTGHVYPLFIHIAHIWKSLQNENVLLCLLRNIVYNMSTYTDGSKTMIMDVDIIQKFAGQVTVVTDEDRCTKAADTTLYALPVGTYLEVKVLSQAEITKLNDIKIEYDEFCPWSLVTNQLLVPGNSSEIVLFYANKYYTFISNDGAHFFAKRPDWFIGKVKEMAKSMPELIQLLHMQSQIYPPKKTEMKTEKTATLMVNTCESEIQTELHPIPRHINPNYEWNEWSMRRKGIELADLRKKTTHSSQTNESHFRRENFSQVYLPKEKNCQTVKHTASNTLLESHFLGGLQGYRYGKPGNYQYLDLTEEK</sequence>
<dbReference type="eggNOG" id="ENOG502QTGJ">
    <property type="taxonomic scope" value="Eukaryota"/>
</dbReference>
<dbReference type="GO" id="GO:0003356">
    <property type="term" value="P:regulation of cilium beat frequency"/>
    <property type="evidence" value="ECO:0007669"/>
    <property type="project" value="TreeGrafter"/>
</dbReference>
<evidence type="ECO:0000256" key="2">
    <source>
        <dbReference type="ARBA" id="ARBA00010500"/>
    </source>
</evidence>
<evidence type="ECO:0000256" key="7">
    <source>
        <dbReference type="ARBA" id="ARBA00023212"/>
    </source>
</evidence>
<evidence type="ECO:0000256" key="3">
    <source>
        <dbReference type="ARBA" id="ARBA00021602"/>
    </source>
</evidence>
<comment type="similarity">
    <text evidence="2">Belongs to the CFAP206 family.</text>
</comment>
<dbReference type="InterPro" id="IPR021897">
    <property type="entry name" value="FAP206"/>
</dbReference>
<evidence type="ECO:0000256" key="1">
    <source>
        <dbReference type="ARBA" id="ARBA00004430"/>
    </source>
</evidence>
<dbReference type="EMBL" id="JH430212">
    <property type="status" value="NOT_ANNOTATED_CDS"/>
    <property type="molecule type" value="Genomic_DNA"/>
</dbReference>
<evidence type="ECO:0000256" key="9">
    <source>
        <dbReference type="ARBA" id="ARBA00045321"/>
    </source>
</evidence>
<dbReference type="EnsemblMetazoa" id="SMAR000813-RA">
    <property type="protein sequence ID" value="SMAR000813-PA"/>
    <property type="gene ID" value="SMAR000813"/>
</dbReference>
<accession>T1IIW0</accession>
<dbReference type="GO" id="GO:0036064">
    <property type="term" value="C:ciliary basal body"/>
    <property type="evidence" value="ECO:0007669"/>
    <property type="project" value="TreeGrafter"/>
</dbReference>
<dbReference type="HOGENOM" id="CLU_030061_0_0_1"/>
<comment type="subcellular location">
    <subcellularLocation>
        <location evidence="1">Cytoplasm</location>
        <location evidence="1">Cytoskeleton</location>
        <location evidence="1">Cilium axoneme</location>
    </subcellularLocation>
</comment>
<dbReference type="PANTHER" id="PTHR21442:SF0">
    <property type="entry name" value="CILIA- AND FLAGELLA-ASSOCIATED PROTEIN 206"/>
    <property type="match status" value="1"/>
</dbReference>